<proteinExistence type="predicted"/>
<reference evidence="1" key="1">
    <citation type="journal article" date="2022" name="bioRxiv">
        <title>Sequencing and chromosome-scale assembly of the giantPleurodeles waltlgenome.</title>
        <authorList>
            <person name="Brown T."/>
            <person name="Elewa A."/>
            <person name="Iarovenko S."/>
            <person name="Subramanian E."/>
            <person name="Araus A.J."/>
            <person name="Petzold A."/>
            <person name="Susuki M."/>
            <person name="Suzuki K.-i.T."/>
            <person name="Hayashi T."/>
            <person name="Toyoda A."/>
            <person name="Oliveira C."/>
            <person name="Osipova E."/>
            <person name="Leigh N.D."/>
            <person name="Simon A."/>
            <person name="Yun M.H."/>
        </authorList>
    </citation>
    <scope>NUCLEOTIDE SEQUENCE</scope>
    <source>
        <strain evidence="1">20211129_DDA</strain>
        <tissue evidence="1">Liver</tissue>
    </source>
</reference>
<name>A0AAV7NDC0_PLEWA</name>
<organism evidence="1 2">
    <name type="scientific">Pleurodeles waltl</name>
    <name type="common">Iberian ribbed newt</name>
    <dbReference type="NCBI Taxonomy" id="8319"/>
    <lineage>
        <taxon>Eukaryota</taxon>
        <taxon>Metazoa</taxon>
        <taxon>Chordata</taxon>
        <taxon>Craniata</taxon>
        <taxon>Vertebrata</taxon>
        <taxon>Euteleostomi</taxon>
        <taxon>Amphibia</taxon>
        <taxon>Batrachia</taxon>
        <taxon>Caudata</taxon>
        <taxon>Salamandroidea</taxon>
        <taxon>Salamandridae</taxon>
        <taxon>Pleurodelinae</taxon>
        <taxon>Pleurodeles</taxon>
    </lineage>
</organism>
<dbReference type="AlphaFoldDB" id="A0AAV7NDC0"/>
<comment type="caution">
    <text evidence="1">The sequence shown here is derived from an EMBL/GenBank/DDBJ whole genome shotgun (WGS) entry which is preliminary data.</text>
</comment>
<dbReference type="Proteomes" id="UP001066276">
    <property type="component" value="Chromosome 8"/>
</dbReference>
<keyword evidence="2" id="KW-1185">Reference proteome</keyword>
<protein>
    <submittedName>
        <fullName evidence="1">Uncharacterized protein</fullName>
    </submittedName>
</protein>
<dbReference type="EMBL" id="JANPWB010000012">
    <property type="protein sequence ID" value="KAJ1114051.1"/>
    <property type="molecule type" value="Genomic_DNA"/>
</dbReference>
<sequence>MHIVSESLAGVMPVGALEEFDSFLVSKKSVISRPQRDRRVPTTPLLCDPTRVVPSGGVNLRFAASFSSLLLATLFFPADALRGERMPPRRLPGPPELLQPTADAATTAVRFRFALPLPTPRSCVRLPGAH</sequence>
<evidence type="ECO:0000313" key="1">
    <source>
        <dbReference type="EMBL" id="KAJ1114051.1"/>
    </source>
</evidence>
<accession>A0AAV7NDC0</accession>
<evidence type="ECO:0000313" key="2">
    <source>
        <dbReference type="Proteomes" id="UP001066276"/>
    </source>
</evidence>
<gene>
    <name evidence="1" type="ORF">NDU88_002290</name>
</gene>